<sequence>MIYWSIAKPWMNTNNTCQLYCRP</sequence>
<dbReference type="AlphaFoldDB" id="A0A0A9A7U3"/>
<dbReference type="EMBL" id="GBRH01250769">
    <property type="protein sequence ID" value="JAD47126.1"/>
    <property type="molecule type" value="Transcribed_RNA"/>
</dbReference>
<name>A0A0A9A7U3_ARUDO</name>
<protein>
    <submittedName>
        <fullName evidence="1">Uncharacterized protein</fullName>
    </submittedName>
</protein>
<reference evidence="1" key="2">
    <citation type="journal article" date="2015" name="Data Brief">
        <title>Shoot transcriptome of the giant reed, Arundo donax.</title>
        <authorList>
            <person name="Barrero R.A."/>
            <person name="Guerrero F.D."/>
            <person name="Moolhuijzen P."/>
            <person name="Goolsby J.A."/>
            <person name="Tidwell J."/>
            <person name="Bellgard S.E."/>
            <person name="Bellgard M.I."/>
        </authorList>
    </citation>
    <scope>NUCLEOTIDE SEQUENCE</scope>
    <source>
        <tissue evidence="1">Shoot tissue taken approximately 20 cm above the soil surface</tissue>
    </source>
</reference>
<reference evidence="1" key="1">
    <citation type="submission" date="2014-09" db="EMBL/GenBank/DDBJ databases">
        <authorList>
            <person name="Magalhaes I.L.F."/>
            <person name="Oliveira U."/>
            <person name="Santos F.R."/>
            <person name="Vidigal T.H.D.A."/>
            <person name="Brescovit A.D."/>
            <person name="Santos A.J."/>
        </authorList>
    </citation>
    <scope>NUCLEOTIDE SEQUENCE</scope>
    <source>
        <tissue evidence="1">Shoot tissue taken approximately 20 cm above the soil surface</tissue>
    </source>
</reference>
<organism evidence="1">
    <name type="scientific">Arundo donax</name>
    <name type="common">Giant reed</name>
    <name type="synonym">Donax arundinaceus</name>
    <dbReference type="NCBI Taxonomy" id="35708"/>
    <lineage>
        <taxon>Eukaryota</taxon>
        <taxon>Viridiplantae</taxon>
        <taxon>Streptophyta</taxon>
        <taxon>Embryophyta</taxon>
        <taxon>Tracheophyta</taxon>
        <taxon>Spermatophyta</taxon>
        <taxon>Magnoliopsida</taxon>
        <taxon>Liliopsida</taxon>
        <taxon>Poales</taxon>
        <taxon>Poaceae</taxon>
        <taxon>PACMAD clade</taxon>
        <taxon>Arundinoideae</taxon>
        <taxon>Arundineae</taxon>
        <taxon>Arundo</taxon>
    </lineage>
</organism>
<evidence type="ECO:0000313" key="1">
    <source>
        <dbReference type="EMBL" id="JAD47126.1"/>
    </source>
</evidence>
<accession>A0A0A9A7U3</accession>
<proteinExistence type="predicted"/>